<keyword evidence="2" id="KW-1185">Reference proteome</keyword>
<reference evidence="1" key="1">
    <citation type="submission" date="2023-04" db="EMBL/GenBank/DDBJ databases">
        <title>Complete genome sequence of Halomonas alkaliantarctica MSP3 isolated from marine sediment, Jeju Island.</title>
        <authorList>
            <person name="Park S.-J."/>
        </authorList>
    </citation>
    <scope>NUCLEOTIDE SEQUENCE</scope>
    <source>
        <strain evidence="1">MSP3</strain>
    </source>
</reference>
<name>A0ABY8LH15_9GAMM</name>
<evidence type="ECO:0000313" key="2">
    <source>
        <dbReference type="Proteomes" id="UP001179830"/>
    </source>
</evidence>
<dbReference type="Proteomes" id="UP001179830">
    <property type="component" value="Chromosome"/>
</dbReference>
<proteinExistence type="predicted"/>
<sequence length="330" mass="35164">MAITDNPKLEYESGQSFNDWEHLSDMGDATLFEATFAPWSGRAGFEAEVRPWGLATGGQIRAGTGNDSVAVAALTAYMPTADGAASDGLVHVASADVAIDRASTETHVITSITVDNSGALVAVAGAEGATFSEQRGEPGGPAFIPVDSIEIGQVRLASSSAAPVNDTDIYQVVGNHQERYDSPVWQTDPASGEVHFAAELPKIHTGSLPKRVSVRGYTPIFAEIPRASNWVPAETSHSTNSTQIYNGTLGSVSQTLGQASFTYYGEGDATDPLVRLKNNRLWFRWYQNRHRVPFSLTQGILGIGRTYPAGDHVNISCTVSAEQATVDFEG</sequence>
<organism evidence="1 2">
    <name type="scientific">Halomonas alkaliantarctica</name>
    <dbReference type="NCBI Taxonomy" id="232346"/>
    <lineage>
        <taxon>Bacteria</taxon>
        <taxon>Pseudomonadati</taxon>
        <taxon>Pseudomonadota</taxon>
        <taxon>Gammaproteobacteria</taxon>
        <taxon>Oceanospirillales</taxon>
        <taxon>Halomonadaceae</taxon>
        <taxon>Halomonas</taxon>
    </lineage>
</organism>
<protein>
    <recommendedName>
        <fullName evidence="3">Tail protein</fullName>
    </recommendedName>
</protein>
<dbReference type="RefSeq" id="WP_280103490.1">
    <property type="nucleotide sequence ID" value="NZ_CP122961.1"/>
</dbReference>
<accession>A0ABY8LH15</accession>
<dbReference type="EMBL" id="CP122961">
    <property type="protein sequence ID" value="WGI23630.1"/>
    <property type="molecule type" value="Genomic_DNA"/>
</dbReference>
<gene>
    <name evidence="1" type="ORF">QEN58_09695</name>
</gene>
<evidence type="ECO:0008006" key="3">
    <source>
        <dbReference type="Google" id="ProtNLM"/>
    </source>
</evidence>
<evidence type="ECO:0000313" key="1">
    <source>
        <dbReference type="EMBL" id="WGI23630.1"/>
    </source>
</evidence>